<organism evidence="3 4">
    <name type="scientific">Steccherinum ochraceum</name>
    <dbReference type="NCBI Taxonomy" id="92696"/>
    <lineage>
        <taxon>Eukaryota</taxon>
        <taxon>Fungi</taxon>
        <taxon>Dikarya</taxon>
        <taxon>Basidiomycota</taxon>
        <taxon>Agaricomycotina</taxon>
        <taxon>Agaricomycetes</taxon>
        <taxon>Polyporales</taxon>
        <taxon>Steccherinaceae</taxon>
        <taxon>Steccherinum</taxon>
    </lineage>
</organism>
<dbReference type="Gene3D" id="3.30.70.100">
    <property type="match status" value="1"/>
</dbReference>
<feature type="domain" description="EthD" evidence="2">
    <location>
        <begin position="18"/>
        <end position="107"/>
    </location>
</feature>
<reference evidence="3 4" key="1">
    <citation type="submission" date="2018-11" db="EMBL/GenBank/DDBJ databases">
        <title>Genome assembly of Steccherinum ochraceum LE-BIN_3174, the white-rot fungus of the Steccherinaceae family (The Residual Polyporoid clade, Polyporales, Basidiomycota).</title>
        <authorList>
            <person name="Fedorova T.V."/>
            <person name="Glazunova O.A."/>
            <person name="Landesman E.O."/>
            <person name="Moiseenko K.V."/>
            <person name="Psurtseva N.V."/>
            <person name="Savinova O.S."/>
            <person name="Shakhova N.V."/>
            <person name="Tyazhelova T.V."/>
            <person name="Vasina D.V."/>
        </authorList>
    </citation>
    <scope>NUCLEOTIDE SEQUENCE [LARGE SCALE GENOMIC DNA]</scope>
    <source>
        <strain evidence="3 4">LE-BIN_3174</strain>
    </source>
</reference>
<protein>
    <recommendedName>
        <fullName evidence="2">EthD domain-containing protein</fullName>
    </recommendedName>
</protein>
<evidence type="ECO:0000259" key="2">
    <source>
        <dbReference type="Pfam" id="PF07110"/>
    </source>
</evidence>
<dbReference type="AlphaFoldDB" id="A0A4R0REY7"/>
<dbReference type="GO" id="GO:0016491">
    <property type="term" value="F:oxidoreductase activity"/>
    <property type="evidence" value="ECO:0007669"/>
    <property type="project" value="InterPro"/>
</dbReference>
<keyword evidence="4" id="KW-1185">Reference proteome</keyword>
<proteinExistence type="inferred from homology"/>
<sequence length="126" mass="14486">MPELSKDRVRLVAFLHPKPDASFDEFSSYWVTTHGPLFMSLAIVKQNLLRYEQFHFTPAANAQNPRHTLPYWGCAIFEAASFELIHAVFADPEYARVVRPDEEKFFDVELTEVTAGHVAVFLDKDK</sequence>
<dbReference type="InterPro" id="IPR009799">
    <property type="entry name" value="EthD_dom"/>
</dbReference>
<dbReference type="Pfam" id="PF07110">
    <property type="entry name" value="EthD"/>
    <property type="match status" value="1"/>
</dbReference>
<dbReference type="EMBL" id="RWJN01000317">
    <property type="protein sequence ID" value="TCD63179.1"/>
    <property type="molecule type" value="Genomic_DNA"/>
</dbReference>
<dbReference type="SUPFAM" id="SSF54909">
    <property type="entry name" value="Dimeric alpha+beta barrel"/>
    <property type="match status" value="1"/>
</dbReference>
<dbReference type="InterPro" id="IPR011008">
    <property type="entry name" value="Dimeric_a/b-barrel"/>
</dbReference>
<gene>
    <name evidence="3" type="ORF">EIP91_005876</name>
</gene>
<evidence type="ECO:0000313" key="3">
    <source>
        <dbReference type="EMBL" id="TCD63179.1"/>
    </source>
</evidence>
<dbReference type="OrthoDB" id="3183782at2759"/>
<name>A0A4R0REY7_9APHY</name>
<evidence type="ECO:0000313" key="4">
    <source>
        <dbReference type="Proteomes" id="UP000292702"/>
    </source>
</evidence>
<dbReference type="Proteomes" id="UP000292702">
    <property type="component" value="Unassembled WGS sequence"/>
</dbReference>
<comment type="caution">
    <text evidence="3">The sequence shown here is derived from an EMBL/GenBank/DDBJ whole genome shotgun (WGS) entry which is preliminary data.</text>
</comment>
<dbReference type="STRING" id="92696.A0A4R0REY7"/>
<comment type="similarity">
    <text evidence="1">Belongs to the tpcK family.</text>
</comment>
<evidence type="ECO:0000256" key="1">
    <source>
        <dbReference type="ARBA" id="ARBA00005986"/>
    </source>
</evidence>
<accession>A0A4R0REY7</accession>